<dbReference type="PANTHER" id="PTHR31297:SF41">
    <property type="entry name" value="ENDOGLUCANASE, PUTATIVE (AFU_ORTHOLOGUE AFUA_5G01830)-RELATED"/>
    <property type="match status" value="1"/>
</dbReference>
<organism evidence="10 11">
    <name type="scientific">Anaerolinea thermophila</name>
    <dbReference type="NCBI Taxonomy" id="167964"/>
    <lineage>
        <taxon>Bacteria</taxon>
        <taxon>Bacillati</taxon>
        <taxon>Chloroflexota</taxon>
        <taxon>Anaerolineae</taxon>
        <taxon>Anaerolineales</taxon>
        <taxon>Anaerolineaceae</taxon>
        <taxon>Anaerolinea</taxon>
    </lineage>
</organism>
<dbReference type="PANTHER" id="PTHR31297">
    <property type="entry name" value="GLUCAN ENDO-1,6-BETA-GLUCOSIDASE B"/>
    <property type="match status" value="1"/>
</dbReference>
<gene>
    <name evidence="10" type="ORF">XD73_0443</name>
</gene>
<evidence type="ECO:0000256" key="7">
    <source>
        <dbReference type="RuleBase" id="RU361153"/>
    </source>
</evidence>
<proteinExistence type="inferred from homology"/>
<dbReference type="EMBL" id="LGFU01000012">
    <property type="protein sequence ID" value="KUK46701.1"/>
    <property type="molecule type" value="Genomic_DNA"/>
</dbReference>
<evidence type="ECO:0000256" key="8">
    <source>
        <dbReference type="SAM" id="SignalP"/>
    </source>
</evidence>
<evidence type="ECO:0000256" key="3">
    <source>
        <dbReference type="ARBA" id="ARBA00023001"/>
    </source>
</evidence>
<dbReference type="SUPFAM" id="SSF51445">
    <property type="entry name" value="(Trans)glycosidases"/>
    <property type="match status" value="1"/>
</dbReference>
<dbReference type="InterPro" id="IPR001547">
    <property type="entry name" value="Glyco_hydro_5"/>
</dbReference>
<keyword evidence="8" id="KW-0732">Signal</keyword>
<dbReference type="GO" id="GO:0030245">
    <property type="term" value="P:cellulose catabolic process"/>
    <property type="evidence" value="ECO:0007669"/>
    <property type="project" value="UniProtKB-KW"/>
</dbReference>
<protein>
    <recommendedName>
        <fullName evidence="9">Glycoside hydrolase family 5 domain-containing protein</fullName>
    </recommendedName>
</protein>
<evidence type="ECO:0000256" key="5">
    <source>
        <dbReference type="ARBA" id="ARBA00023295"/>
    </source>
</evidence>
<evidence type="ECO:0000256" key="1">
    <source>
        <dbReference type="ARBA" id="ARBA00005641"/>
    </source>
</evidence>
<evidence type="ECO:0000259" key="9">
    <source>
        <dbReference type="Pfam" id="PF00150"/>
    </source>
</evidence>
<evidence type="ECO:0000313" key="10">
    <source>
        <dbReference type="EMBL" id="KUK46701.1"/>
    </source>
</evidence>
<reference evidence="10 11" key="1">
    <citation type="journal article" date="2015" name="MBio">
        <title>Genome-Resolved Metagenomic Analysis Reveals Roles for Candidate Phyla and Other Microbial Community Members in Biogeochemical Transformations in Oil Reservoirs.</title>
        <authorList>
            <person name="Hu P."/>
            <person name="Tom L."/>
            <person name="Singh A."/>
            <person name="Thomas B.C."/>
            <person name="Baker B.J."/>
            <person name="Piceno Y.M."/>
            <person name="Andersen G.L."/>
            <person name="Banfield J.F."/>
        </authorList>
    </citation>
    <scope>NUCLEOTIDE SEQUENCE [LARGE SCALE GENOMIC DNA]</scope>
    <source>
        <strain evidence="10">46_16</strain>
    </source>
</reference>
<evidence type="ECO:0000256" key="2">
    <source>
        <dbReference type="ARBA" id="ARBA00022801"/>
    </source>
</evidence>
<keyword evidence="2 7" id="KW-0378">Hydrolase</keyword>
<dbReference type="InterPro" id="IPR017853">
    <property type="entry name" value="GH"/>
</dbReference>
<feature type="signal peptide" evidence="8">
    <location>
        <begin position="1"/>
        <end position="25"/>
    </location>
</feature>
<comment type="similarity">
    <text evidence="1 7">Belongs to the glycosyl hydrolase 5 (cellulase A) family.</text>
</comment>
<dbReference type="Proteomes" id="UP000064249">
    <property type="component" value="Unassembled WGS sequence"/>
</dbReference>
<keyword evidence="5 7" id="KW-0326">Glycosidase</keyword>
<evidence type="ECO:0000256" key="6">
    <source>
        <dbReference type="ARBA" id="ARBA00023326"/>
    </source>
</evidence>
<dbReference type="GO" id="GO:0005576">
    <property type="term" value="C:extracellular region"/>
    <property type="evidence" value="ECO:0007669"/>
    <property type="project" value="TreeGrafter"/>
</dbReference>
<dbReference type="GO" id="GO:0009986">
    <property type="term" value="C:cell surface"/>
    <property type="evidence" value="ECO:0007669"/>
    <property type="project" value="TreeGrafter"/>
</dbReference>
<evidence type="ECO:0000256" key="4">
    <source>
        <dbReference type="ARBA" id="ARBA00023277"/>
    </source>
</evidence>
<dbReference type="Pfam" id="PF00150">
    <property type="entry name" value="Cellulase"/>
    <property type="match status" value="1"/>
</dbReference>
<name>A0A101FYG0_9CHLR</name>
<dbReference type="AlphaFoldDB" id="A0A101FYG0"/>
<dbReference type="GO" id="GO:0008422">
    <property type="term" value="F:beta-glucosidase activity"/>
    <property type="evidence" value="ECO:0007669"/>
    <property type="project" value="TreeGrafter"/>
</dbReference>
<keyword evidence="4" id="KW-0119">Carbohydrate metabolism</keyword>
<keyword evidence="3" id="KW-0136">Cellulose degradation</keyword>
<comment type="caution">
    <text evidence="10">The sequence shown here is derived from an EMBL/GenBank/DDBJ whole genome shotgun (WGS) entry which is preliminary data.</text>
</comment>
<dbReference type="InterPro" id="IPR050386">
    <property type="entry name" value="Glycosyl_hydrolase_5"/>
</dbReference>
<feature type="domain" description="Glycoside hydrolase family 5" evidence="9">
    <location>
        <begin position="109"/>
        <end position="399"/>
    </location>
</feature>
<sequence>MIINKKQLNKIGLIFLFLLNSSCTSTVNLVTMDELQTAEAATSLPNQEPITTQSIATAVPEIGEITTKYDLWTSTSPQLRGVNVWQALVIPEIDGDIFKGSARVGPPFSQADFDMLSDLGANYVVISAPGLFTENPPYELDVEVQHNLDAMLDMIANADLFATIAFRSGPGKSEWSLCCLNEPHYRDYFNDIVWSDPAAQAAWAAMWQYTAERYRDNPVVVGYKLMVEPNAADVLYGMDSPKEFLRTYGGTLADWNTFYPQIVSTIRSVDSDTPILVGADGYSSVAWLAYLTPVDAANMVYIAHQYLPYDTYTHQGYKDENSYPGTFDVDWDGYLEDFDKNYLSSLLKPIRQYQQKNAVSVAIDEFGVKRWVSGATDYLFDLLDLFEKEGWNYAIWEWSTGYEPYGLAIDDFNYKLGTDPSNTTIMLDNPLLNVLRHYWSLNSMRPSNAPW</sequence>
<keyword evidence="6" id="KW-0624">Polysaccharide degradation</keyword>
<dbReference type="Gene3D" id="3.20.20.80">
    <property type="entry name" value="Glycosidases"/>
    <property type="match status" value="1"/>
</dbReference>
<evidence type="ECO:0000313" key="11">
    <source>
        <dbReference type="Proteomes" id="UP000064249"/>
    </source>
</evidence>
<accession>A0A101FYG0</accession>
<feature type="chain" id="PRO_5007096319" description="Glycoside hydrolase family 5 domain-containing protein" evidence="8">
    <location>
        <begin position="26"/>
        <end position="451"/>
    </location>
</feature>